<sequence>MPLNQVEHIYQQYKHDTKAVAFWLASTAKICGYTEDLLASKSWGVIHSKVDQLTEKKRNRTYCERKPFLPYPRRQREEYILALDDMLPLAIFIAQRTDSAVSVPEVFLQTLDRLISLRTRFSQIKTTTSPKANLESDRNHRFFIDILKDVRETLRPAQRSRGRTKLPRLSRRLLMRIF</sequence>
<accession>A0ABY6UAF8</accession>
<organism evidence="2 3">
    <name type="scientific">Bionectria ochroleuca</name>
    <name type="common">Gliocladium roseum</name>
    <dbReference type="NCBI Taxonomy" id="29856"/>
    <lineage>
        <taxon>Eukaryota</taxon>
        <taxon>Fungi</taxon>
        <taxon>Dikarya</taxon>
        <taxon>Ascomycota</taxon>
        <taxon>Pezizomycotina</taxon>
        <taxon>Sordariomycetes</taxon>
        <taxon>Hypocreomycetidae</taxon>
        <taxon>Hypocreales</taxon>
        <taxon>Bionectriaceae</taxon>
        <taxon>Clonostachys</taxon>
    </lineage>
</organism>
<name>A0ABY6UAF8_BIOOC</name>
<dbReference type="PANTHER" id="PTHR38795">
    <property type="entry name" value="DUF6604 DOMAIN-CONTAINING PROTEIN"/>
    <property type="match status" value="1"/>
</dbReference>
<evidence type="ECO:0000259" key="1">
    <source>
        <dbReference type="Pfam" id="PF20253"/>
    </source>
</evidence>
<protein>
    <recommendedName>
        <fullName evidence="1">DUF6604 domain-containing protein</fullName>
    </recommendedName>
</protein>
<dbReference type="InterPro" id="IPR046539">
    <property type="entry name" value="DUF6604"/>
</dbReference>
<reference evidence="2 3" key="1">
    <citation type="submission" date="2019-06" db="EMBL/GenBank/DDBJ databases">
        <authorList>
            <person name="Broberg M."/>
        </authorList>
    </citation>
    <scope>NUCLEOTIDE SEQUENCE [LARGE SCALE GENOMIC DNA]</scope>
</reference>
<feature type="domain" description="DUF6604" evidence="1">
    <location>
        <begin position="11"/>
        <end position="160"/>
    </location>
</feature>
<dbReference type="PANTHER" id="PTHR38795:SF1">
    <property type="entry name" value="DUF6604 DOMAIN-CONTAINING PROTEIN"/>
    <property type="match status" value="1"/>
</dbReference>
<gene>
    <name evidence="2" type="ORF">CLO192961_LOCUS225260</name>
</gene>
<evidence type="ECO:0000313" key="3">
    <source>
        <dbReference type="Proteomes" id="UP000766486"/>
    </source>
</evidence>
<proteinExistence type="predicted"/>
<dbReference type="EMBL" id="CABFNS010000780">
    <property type="protein sequence ID" value="VUC28095.1"/>
    <property type="molecule type" value="Genomic_DNA"/>
</dbReference>
<keyword evidence="3" id="KW-1185">Reference proteome</keyword>
<evidence type="ECO:0000313" key="2">
    <source>
        <dbReference type="EMBL" id="VUC28095.1"/>
    </source>
</evidence>
<dbReference type="Pfam" id="PF20253">
    <property type="entry name" value="DUF6604"/>
    <property type="match status" value="1"/>
</dbReference>
<dbReference type="Proteomes" id="UP000766486">
    <property type="component" value="Unassembled WGS sequence"/>
</dbReference>
<comment type="caution">
    <text evidence="2">The sequence shown here is derived from an EMBL/GenBank/DDBJ whole genome shotgun (WGS) entry which is preliminary data.</text>
</comment>